<dbReference type="SUPFAM" id="SSF51004">
    <property type="entry name" value="C-terminal (heme d1) domain of cytochrome cd1-nitrite reductase"/>
    <property type="match status" value="1"/>
</dbReference>
<dbReference type="EMBL" id="FOQO01000007">
    <property type="protein sequence ID" value="SFJ11892.1"/>
    <property type="molecule type" value="Genomic_DNA"/>
</dbReference>
<dbReference type="AlphaFoldDB" id="A0A1I3NRS6"/>
<proteinExistence type="inferred from homology"/>
<dbReference type="Proteomes" id="UP000198670">
    <property type="component" value="Unassembled WGS sequence"/>
</dbReference>
<dbReference type="InterPro" id="IPR015943">
    <property type="entry name" value="WD40/YVTN_repeat-like_dom_sf"/>
</dbReference>
<accession>A0A1I3NRS6</accession>
<gene>
    <name evidence="4" type="ORF">SAMN05444682_107289</name>
</gene>
<dbReference type="FunFam" id="2.130.10.10:FF:000306">
    <property type="entry name" value="3-carboxymuconate cyclase"/>
    <property type="match status" value="1"/>
</dbReference>
<keyword evidence="2" id="KW-0119">Carbohydrate metabolism</keyword>
<name>A0A1I3NRS6_9SPHI</name>
<dbReference type="GO" id="GO:0006006">
    <property type="term" value="P:glucose metabolic process"/>
    <property type="evidence" value="ECO:0007669"/>
    <property type="project" value="UniProtKB-KW"/>
</dbReference>
<keyword evidence="2" id="KW-0313">Glucose metabolism</keyword>
<keyword evidence="5" id="KW-1185">Reference proteome</keyword>
<evidence type="ECO:0000256" key="3">
    <source>
        <dbReference type="SAM" id="SignalP"/>
    </source>
</evidence>
<evidence type="ECO:0000313" key="4">
    <source>
        <dbReference type="EMBL" id="SFJ11892.1"/>
    </source>
</evidence>
<comment type="similarity">
    <text evidence="1">Belongs to the cycloisomerase 2 family.</text>
</comment>
<evidence type="ECO:0000256" key="1">
    <source>
        <dbReference type="ARBA" id="ARBA00005564"/>
    </source>
</evidence>
<dbReference type="PANTHER" id="PTHR30344">
    <property type="entry name" value="6-PHOSPHOGLUCONOLACTONASE-RELATED"/>
    <property type="match status" value="1"/>
</dbReference>
<dbReference type="Gene3D" id="2.130.10.10">
    <property type="entry name" value="YVTN repeat-like/Quinoprotein amine dehydrogenase"/>
    <property type="match status" value="1"/>
</dbReference>
<feature type="chain" id="PRO_5011687444" evidence="3">
    <location>
        <begin position="19"/>
        <end position="373"/>
    </location>
</feature>
<reference evidence="4 5" key="1">
    <citation type="submission" date="2016-10" db="EMBL/GenBank/DDBJ databases">
        <authorList>
            <person name="de Groot N.N."/>
        </authorList>
    </citation>
    <scope>NUCLEOTIDE SEQUENCE [LARGE SCALE GENOMIC DNA]</scope>
    <source>
        <strain evidence="4 5">RK1</strain>
    </source>
</reference>
<protein>
    <submittedName>
        <fullName evidence="4">6-phosphogluconolactonase</fullName>
    </submittedName>
</protein>
<dbReference type="Pfam" id="PF10282">
    <property type="entry name" value="Lactonase"/>
    <property type="match status" value="1"/>
</dbReference>
<dbReference type="InterPro" id="IPR050282">
    <property type="entry name" value="Cycloisomerase_2"/>
</dbReference>
<evidence type="ECO:0000256" key="2">
    <source>
        <dbReference type="ARBA" id="ARBA00022526"/>
    </source>
</evidence>
<dbReference type="GO" id="GO:0005829">
    <property type="term" value="C:cytosol"/>
    <property type="evidence" value="ECO:0007669"/>
    <property type="project" value="TreeGrafter"/>
</dbReference>
<dbReference type="STRING" id="1477437.SAMN05444682_107289"/>
<organism evidence="4 5">
    <name type="scientific">Parapedobacter indicus</name>
    <dbReference type="NCBI Taxonomy" id="1477437"/>
    <lineage>
        <taxon>Bacteria</taxon>
        <taxon>Pseudomonadati</taxon>
        <taxon>Bacteroidota</taxon>
        <taxon>Sphingobacteriia</taxon>
        <taxon>Sphingobacteriales</taxon>
        <taxon>Sphingobacteriaceae</taxon>
        <taxon>Parapedobacter</taxon>
    </lineage>
</organism>
<dbReference type="RefSeq" id="WP_218146584.1">
    <property type="nucleotide sequence ID" value="NZ_FOQO01000007.1"/>
</dbReference>
<dbReference type="PANTHER" id="PTHR30344:SF1">
    <property type="entry name" value="6-PHOSPHOGLUCONOLACTONASE"/>
    <property type="match status" value="1"/>
</dbReference>
<sequence>MKTAITFLLLALPAMIFAQHQPIDLLIGTYTNNGKSQGIYVYTFDPATGSTTLKSITESRNPSFLAISADRKYVYAANENGDGEGAASAYAYEQATGKLTLLNQQLTEGGGPCHVTTDSRGSHVVISNYGGGSVNVFPIEHDGSLGPIKQMIQQKGSGPDKSRQQAPHVHSAFFTPDQTRIYIQDLGTDKINIYDFKPTGGGDPLVPAAQPFVKSAPGGGPRHIAQSADGSRVYLVQEMTAKVMVYRQQNERLEAVQEVEMNEDGFSGKNGAADIHLSPDGKFLYASNRGDANTLAIYRVNAADGTLAKIGNQSVLGGGPRNFTISPDGKYLLVANQNTDEVVVFARDLETGLLTDTGHRIAVPVPVCLVFVD</sequence>
<dbReference type="GO" id="GO:0017057">
    <property type="term" value="F:6-phosphogluconolactonase activity"/>
    <property type="evidence" value="ECO:0007669"/>
    <property type="project" value="TreeGrafter"/>
</dbReference>
<feature type="signal peptide" evidence="3">
    <location>
        <begin position="1"/>
        <end position="18"/>
    </location>
</feature>
<keyword evidence="3" id="KW-0732">Signal</keyword>
<evidence type="ECO:0000313" key="5">
    <source>
        <dbReference type="Proteomes" id="UP000198670"/>
    </source>
</evidence>
<dbReference type="InterPro" id="IPR019405">
    <property type="entry name" value="Lactonase_7-beta_prop"/>
</dbReference>
<dbReference type="InterPro" id="IPR011048">
    <property type="entry name" value="Haem_d1_sf"/>
</dbReference>